<sequence length="167" mass="18961">MKRTDVPASWDEKTTLTTFLDYARATVHAKCEGLSDENARKAPLPGSPLTNIASLVNHLRWVEHWWFEVMYQGGEDVAPWTEEDPDGEMTIGLSLPLADILADYEATCERYRELIADRDLDSRCVRANRDGEHLTLRWVVGHMIEETSRHNGHLDLLREMADGVTGV</sequence>
<protein>
    <submittedName>
        <fullName evidence="1">Putative damage-inducible protein DinB</fullName>
    </submittedName>
</protein>
<evidence type="ECO:0000313" key="1">
    <source>
        <dbReference type="EMBL" id="MBB6037608.1"/>
    </source>
</evidence>
<dbReference type="RefSeq" id="WP_184790429.1">
    <property type="nucleotide sequence ID" value="NZ_BONT01000054.1"/>
</dbReference>
<dbReference type="Gene3D" id="1.20.120.450">
    <property type="entry name" value="dinb family like domain"/>
    <property type="match status" value="1"/>
</dbReference>
<organism evidence="1 2">
    <name type="scientific">Phytomonospora endophytica</name>
    <dbReference type="NCBI Taxonomy" id="714109"/>
    <lineage>
        <taxon>Bacteria</taxon>
        <taxon>Bacillati</taxon>
        <taxon>Actinomycetota</taxon>
        <taxon>Actinomycetes</taxon>
        <taxon>Micromonosporales</taxon>
        <taxon>Micromonosporaceae</taxon>
        <taxon>Phytomonospora</taxon>
    </lineage>
</organism>
<dbReference type="InterPro" id="IPR007061">
    <property type="entry name" value="MST-like"/>
</dbReference>
<dbReference type="Pfam" id="PF04978">
    <property type="entry name" value="MST"/>
    <property type="match status" value="1"/>
</dbReference>
<proteinExistence type="predicted"/>
<comment type="caution">
    <text evidence="1">The sequence shown here is derived from an EMBL/GenBank/DDBJ whole genome shotgun (WGS) entry which is preliminary data.</text>
</comment>
<reference evidence="1 2" key="1">
    <citation type="submission" date="2020-08" db="EMBL/GenBank/DDBJ databases">
        <title>Genomic Encyclopedia of Type Strains, Phase IV (KMG-IV): sequencing the most valuable type-strain genomes for metagenomic binning, comparative biology and taxonomic classification.</title>
        <authorList>
            <person name="Goeker M."/>
        </authorList>
    </citation>
    <scope>NUCLEOTIDE SEQUENCE [LARGE SCALE GENOMIC DNA]</scope>
    <source>
        <strain evidence="1 2">YIM 65646</strain>
    </source>
</reference>
<dbReference type="SUPFAM" id="SSF109854">
    <property type="entry name" value="DinB/YfiT-like putative metalloenzymes"/>
    <property type="match status" value="1"/>
</dbReference>
<accession>A0A841FV59</accession>
<evidence type="ECO:0000313" key="2">
    <source>
        <dbReference type="Proteomes" id="UP000548476"/>
    </source>
</evidence>
<dbReference type="Proteomes" id="UP000548476">
    <property type="component" value="Unassembled WGS sequence"/>
</dbReference>
<keyword evidence="2" id="KW-1185">Reference proteome</keyword>
<dbReference type="EMBL" id="JACHGT010000013">
    <property type="protein sequence ID" value="MBB6037608.1"/>
    <property type="molecule type" value="Genomic_DNA"/>
</dbReference>
<dbReference type="AlphaFoldDB" id="A0A841FV59"/>
<dbReference type="InterPro" id="IPR034660">
    <property type="entry name" value="DinB/YfiT-like"/>
</dbReference>
<name>A0A841FV59_9ACTN</name>
<gene>
    <name evidence="1" type="ORF">HNR73_005486</name>
</gene>